<feature type="region of interest" description="Disordered" evidence="1">
    <location>
        <begin position="58"/>
        <end position="81"/>
    </location>
</feature>
<comment type="caution">
    <text evidence="2">The sequence shown here is derived from an EMBL/GenBank/DDBJ whole genome shotgun (WGS) entry which is preliminary data.</text>
</comment>
<evidence type="ECO:0000313" key="3">
    <source>
        <dbReference type="Proteomes" id="UP000322981"/>
    </source>
</evidence>
<organism evidence="2 3">
    <name type="scientific">Thiohalocapsa marina</name>
    <dbReference type="NCBI Taxonomy" id="424902"/>
    <lineage>
        <taxon>Bacteria</taxon>
        <taxon>Pseudomonadati</taxon>
        <taxon>Pseudomonadota</taxon>
        <taxon>Gammaproteobacteria</taxon>
        <taxon>Chromatiales</taxon>
        <taxon>Chromatiaceae</taxon>
        <taxon>Thiohalocapsa</taxon>
    </lineage>
</organism>
<proteinExistence type="predicted"/>
<evidence type="ECO:0000256" key="1">
    <source>
        <dbReference type="SAM" id="MobiDB-lite"/>
    </source>
</evidence>
<reference evidence="2 3" key="1">
    <citation type="submission" date="2019-09" db="EMBL/GenBank/DDBJ databases">
        <title>Whole-genome sequence of the purple sulfur bacterium Thiohalocapsa marina DSM 19078.</title>
        <authorList>
            <person name="Kyndt J.A."/>
            <person name="Meyer T.E."/>
        </authorList>
    </citation>
    <scope>NUCLEOTIDE SEQUENCE [LARGE SCALE GENOMIC DNA]</scope>
    <source>
        <strain evidence="2 3">DSM 19078</strain>
    </source>
</reference>
<accession>A0A5M8FS01</accession>
<dbReference type="Proteomes" id="UP000322981">
    <property type="component" value="Unassembled WGS sequence"/>
</dbReference>
<sequence>MVLTALPGCSGTAGRHDLSLLYARVEPIEYARILCASVDLQYLHTCLNQLMAHYRAVRQDRGRRDRDQDSSSTGNHGEGPLVAILGEDRYSGRYRTTLFTGRFTIDNGRRVCRGRYSAFAGDAEPVYRVTCDDGVRGTARLVLDTRGRDGIGALTLDDGSRADIVFGPALEGLPGVGLAGGAQNTRLSMVRETTRNSTVMMPPARM</sequence>
<name>A0A5M8FS01_9GAMM</name>
<dbReference type="RefSeq" id="WP_150090865.1">
    <property type="nucleotide sequence ID" value="NZ_VWXX01000004.1"/>
</dbReference>
<dbReference type="AlphaFoldDB" id="A0A5M8FS01"/>
<gene>
    <name evidence="2" type="ORF">F2Q65_04515</name>
</gene>
<evidence type="ECO:0000313" key="2">
    <source>
        <dbReference type="EMBL" id="KAA6186641.1"/>
    </source>
</evidence>
<dbReference type="EMBL" id="VWXX01000004">
    <property type="protein sequence ID" value="KAA6186641.1"/>
    <property type="molecule type" value="Genomic_DNA"/>
</dbReference>
<feature type="compositionally biased region" description="Basic and acidic residues" evidence="1">
    <location>
        <begin position="58"/>
        <end position="69"/>
    </location>
</feature>
<protein>
    <submittedName>
        <fullName evidence="2">Uncharacterized protein</fullName>
    </submittedName>
</protein>
<keyword evidence="3" id="KW-1185">Reference proteome</keyword>
<dbReference type="OrthoDB" id="5771746at2"/>